<dbReference type="PROSITE" id="PS50206">
    <property type="entry name" value="RHODANESE_3"/>
    <property type="match status" value="1"/>
</dbReference>
<gene>
    <name evidence="2" type="ORF">I5677_12755</name>
</gene>
<evidence type="ECO:0000259" key="1">
    <source>
        <dbReference type="PROSITE" id="PS50206"/>
    </source>
</evidence>
<proteinExistence type="predicted"/>
<dbReference type="RefSeq" id="WP_197662014.1">
    <property type="nucleotide sequence ID" value="NZ_JAEAGR010000014.1"/>
</dbReference>
<name>A0A8J7HBE6_9FIRM</name>
<reference evidence="2" key="1">
    <citation type="submission" date="2020-12" db="EMBL/GenBank/DDBJ databases">
        <title>M. sibirica DSM 26468T genome.</title>
        <authorList>
            <person name="Thieme N."/>
            <person name="Rettenmaier R."/>
            <person name="Zverlov V."/>
            <person name="Liebl W."/>
        </authorList>
    </citation>
    <scope>NUCLEOTIDE SEQUENCE</scope>
    <source>
        <strain evidence="2">DSM 26468</strain>
    </source>
</reference>
<dbReference type="InterPro" id="IPR036873">
    <property type="entry name" value="Rhodanese-like_dom_sf"/>
</dbReference>
<accession>A0A8J7HBE6</accession>
<keyword evidence="3" id="KW-1185">Reference proteome</keyword>
<dbReference type="Gene3D" id="3.40.250.10">
    <property type="entry name" value="Rhodanese-like domain"/>
    <property type="match status" value="1"/>
</dbReference>
<protein>
    <submittedName>
        <fullName evidence="2">Rhodanese-like domain-containing protein</fullName>
    </submittedName>
</protein>
<dbReference type="EMBL" id="JAEAGR010000014">
    <property type="protein sequence ID" value="MBH1941765.1"/>
    <property type="molecule type" value="Genomic_DNA"/>
</dbReference>
<organism evidence="2 3">
    <name type="scientific">Mobilitalea sibirica</name>
    <dbReference type="NCBI Taxonomy" id="1462919"/>
    <lineage>
        <taxon>Bacteria</taxon>
        <taxon>Bacillati</taxon>
        <taxon>Bacillota</taxon>
        <taxon>Clostridia</taxon>
        <taxon>Lachnospirales</taxon>
        <taxon>Lachnospiraceae</taxon>
        <taxon>Mobilitalea</taxon>
    </lineage>
</organism>
<comment type="caution">
    <text evidence="2">The sequence shown here is derived from an EMBL/GenBank/DDBJ whole genome shotgun (WGS) entry which is preliminary data.</text>
</comment>
<evidence type="ECO:0000313" key="3">
    <source>
        <dbReference type="Proteomes" id="UP000623269"/>
    </source>
</evidence>
<dbReference type="InterPro" id="IPR001763">
    <property type="entry name" value="Rhodanese-like_dom"/>
</dbReference>
<dbReference type="AlphaFoldDB" id="A0A8J7HBE6"/>
<dbReference type="SUPFAM" id="SSF52821">
    <property type="entry name" value="Rhodanese/Cell cycle control phosphatase"/>
    <property type="match status" value="1"/>
</dbReference>
<dbReference type="PANTHER" id="PTHR43031:SF17">
    <property type="entry name" value="SULFURTRANSFERASE YTWF-RELATED"/>
    <property type="match status" value="1"/>
</dbReference>
<evidence type="ECO:0000313" key="2">
    <source>
        <dbReference type="EMBL" id="MBH1941765.1"/>
    </source>
</evidence>
<dbReference type="SMART" id="SM00450">
    <property type="entry name" value="RHOD"/>
    <property type="match status" value="1"/>
</dbReference>
<sequence>MFSIFKKEAVDSIHASEIDQMYNDINLVDIREPYECASSRIKKARNIPMGQLLANPDKYLNKDQKYYIICQSGARSHSTTSALLKSGYDVVNVKGGMGSYTGENKA</sequence>
<dbReference type="Pfam" id="PF00581">
    <property type="entry name" value="Rhodanese"/>
    <property type="match status" value="1"/>
</dbReference>
<dbReference type="CDD" id="cd00158">
    <property type="entry name" value="RHOD"/>
    <property type="match status" value="1"/>
</dbReference>
<dbReference type="PANTHER" id="PTHR43031">
    <property type="entry name" value="FAD-DEPENDENT OXIDOREDUCTASE"/>
    <property type="match status" value="1"/>
</dbReference>
<dbReference type="Proteomes" id="UP000623269">
    <property type="component" value="Unassembled WGS sequence"/>
</dbReference>
<dbReference type="InterPro" id="IPR050229">
    <property type="entry name" value="GlpE_sulfurtransferase"/>
</dbReference>
<feature type="domain" description="Rhodanese" evidence="1">
    <location>
        <begin position="21"/>
        <end position="105"/>
    </location>
</feature>